<accession>A0A6A4JGI1</accession>
<dbReference type="AlphaFoldDB" id="A0A6A4JGI1"/>
<evidence type="ECO:0000256" key="1">
    <source>
        <dbReference type="SAM" id="MobiDB-lite"/>
    </source>
</evidence>
<organism evidence="2 3">
    <name type="scientific">Apolygus lucorum</name>
    <name type="common">Small green plant bug</name>
    <name type="synonym">Lygocoris lucorum</name>
    <dbReference type="NCBI Taxonomy" id="248454"/>
    <lineage>
        <taxon>Eukaryota</taxon>
        <taxon>Metazoa</taxon>
        <taxon>Ecdysozoa</taxon>
        <taxon>Arthropoda</taxon>
        <taxon>Hexapoda</taxon>
        <taxon>Insecta</taxon>
        <taxon>Pterygota</taxon>
        <taxon>Neoptera</taxon>
        <taxon>Paraneoptera</taxon>
        <taxon>Hemiptera</taxon>
        <taxon>Heteroptera</taxon>
        <taxon>Panheteroptera</taxon>
        <taxon>Cimicomorpha</taxon>
        <taxon>Miridae</taxon>
        <taxon>Mirini</taxon>
        <taxon>Apolygus</taxon>
    </lineage>
</organism>
<feature type="compositionally biased region" description="Basic and acidic residues" evidence="1">
    <location>
        <begin position="150"/>
        <end position="169"/>
    </location>
</feature>
<evidence type="ECO:0000313" key="2">
    <source>
        <dbReference type="EMBL" id="KAF6204952.1"/>
    </source>
</evidence>
<keyword evidence="3" id="KW-1185">Reference proteome</keyword>
<reference evidence="2" key="1">
    <citation type="journal article" date="2021" name="Mol. Ecol. Resour.">
        <title>Apolygus lucorum genome provides insights into omnivorousness and mesophyll feeding.</title>
        <authorList>
            <person name="Liu Y."/>
            <person name="Liu H."/>
            <person name="Wang H."/>
            <person name="Huang T."/>
            <person name="Liu B."/>
            <person name="Yang B."/>
            <person name="Yin L."/>
            <person name="Li B."/>
            <person name="Zhang Y."/>
            <person name="Zhang S."/>
            <person name="Jiang F."/>
            <person name="Zhang X."/>
            <person name="Ren Y."/>
            <person name="Wang B."/>
            <person name="Wang S."/>
            <person name="Lu Y."/>
            <person name="Wu K."/>
            <person name="Fan W."/>
            <person name="Wang G."/>
        </authorList>
    </citation>
    <scope>NUCLEOTIDE SEQUENCE</scope>
    <source>
        <strain evidence="2">12Hb</strain>
    </source>
</reference>
<feature type="compositionally biased region" description="Polar residues" evidence="1">
    <location>
        <begin position="178"/>
        <end position="189"/>
    </location>
</feature>
<sequence length="189" mass="21669">MSKRNHENNEQDEDATRKKVPKFVEEEFNLKKESHESNNESQYESDGSENKSQWESEESISSYEEDVEEDEADHDGKGSSSVLRVENDKSEAQPSEPPDPAPEDDKKTVEPKRPKTSHLKINPANYKPPDKGERSQPSPFYAHSDEDSDKEGLPKEEFSEERIKNDHGPPKLKRPPKKTNNTMTQVPHK</sequence>
<feature type="region of interest" description="Disordered" evidence="1">
    <location>
        <begin position="1"/>
        <end position="189"/>
    </location>
</feature>
<dbReference type="Proteomes" id="UP000466442">
    <property type="component" value="Linkage Group LG9"/>
</dbReference>
<feature type="compositionally biased region" description="Acidic residues" evidence="1">
    <location>
        <begin position="55"/>
        <end position="73"/>
    </location>
</feature>
<gene>
    <name evidence="2" type="ORF">GE061_019119</name>
</gene>
<dbReference type="EMBL" id="WIXP02000009">
    <property type="protein sequence ID" value="KAF6204952.1"/>
    <property type="molecule type" value="Genomic_DNA"/>
</dbReference>
<feature type="compositionally biased region" description="Basic and acidic residues" evidence="1">
    <location>
        <begin position="103"/>
        <end position="113"/>
    </location>
</feature>
<evidence type="ECO:0000313" key="3">
    <source>
        <dbReference type="Proteomes" id="UP000466442"/>
    </source>
</evidence>
<protein>
    <submittedName>
        <fullName evidence="2">Uncharacterized protein</fullName>
    </submittedName>
</protein>
<comment type="caution">
    <text evidence="2">The sequence shown here is derived from an EMBL/GenBank/DDBJ whole genome shotgun (WGS) entry which is preliminary data.</text>
</comment>
<name>A0A6A4JGI1_APOLU</name>
<feature type="compositionally biased region" description="Basic and acidic residues" evidence="1">
    <location>
        <begin position="1"/>
        <end position="38"/>
    </location>
</feature>
<proteinExistence type="predicted"/>